<dbReference type="Proteomes" id="UP000408482">
    <property type="component" value="Unassembled WGS sequence"/>
</dbReference>
<sequence>MNDPQEKSTQNPYHIYYDNYLDTNACTECTGLITHGIDSREQWDSFRQIFDFMPASKTHDLTDKQD</sequence>
<accession>A0A564VSR9</accession>
<protein>
    <submittedName>
        <fullName evidence="1">Uncharacterized protein</fullName>
    </submittedName>
</protein>
<dbReference type="AlphaFoldDB" id="A0A564VSR9"/>
<evidence type="ECO:0000313" key="2">
    <source>
        <dbReference type="Proteomes" id="UP000408482"/>
    </source>
</evidence>
<keyword evidence="2" id="KW-1185">Reference proteome</keyword>
<evidence type="ECO:0000313" key="1">
    <source>
        <dbReference type="EMBL" id="VUX35581.1"/>
    </source>
</evidence>
<reference evidence="1 2" key="1">
    <citation type="submission" date="2019-07" db="EMBL/GenBank/DDBJ databases">
        <authorList>
            <person name="Hibberd C M."/>
            <person name="Gehrig L. J."/>
            <person name="Chang H.-W."/>
            <person name="Venkatesh S."/>
        </authorList>
    </citation>
    <scope>NUCLEOTIDE SEQUENCE [LARGE SCALE GENOMIC DNA]</scope>
    <source>
        <strain evidence="1">Blautia_luti_SSTS_Bg7063</strain>
    </source>
</reference>
<gene>
    <name evidence="1" type="ORF">RSSSTS7063_02890</name>
</gene>
<dbReference type="RefSeq" id="WP_144093399.1">
    <property type="nucleotide sequence ID" value="NZ_CABHMX010000001.1"/>
</dbReference>
<dbReference type="EMBL" id="CABHNW010000055">
    <property type="protein sequence ID" value="VUX35581.1"/>
    <property type="molecule type" value="Genomic_DNA"/>
</dbReference>
<organism evidence="1 2">
    <name type="scientific">Blautia luti</name>
    <dbReference type="NCBI Taxonomy" id="89014"/>
    <lineage>
        <taxon>Bacteria</taxon>
        <taxon>Bacillati</taxon>
        <taxon>Bacillota</taxon>
        <taxon>Clostridia</taxon>
        <taxon>Lachnospirales</taxon>
        <taxon>Lachnospiraceae</taxon>
        <taxon>Blautia</taxon>
    </lineage>
</organism>
<proteinExistence type="predicted"/>
<name>A0A564VSR9_9FIRM</name>